<keyword evidence="2" id="KW-0472">Membrane</keyword>
<dbReference type="WBParaSite" id="Hba_20200">
    <property type="protein sequence ID" value="Hba_20200"/>
    <property type="gene ID" value="Hba_20200"/>
</dbReference>
<dbReference type="Proteomes" id="UP000095283">
    <property type="component" value="Unplaced"/>
</dbReference>
<feature type="compositionally biased region" description="Basic and acidic residues" evidence="1">
    <location>
        <begin position="74"/>
        <end position="113"/>
    </location>
</feature>
<organism evidence="3 4">
    <name type="scientific">Heterorhabditis bacteriophora</name>
    <name type="common">Entomopathogenic nematode worm</name>
    <dbReference type="NCBI Taxonomy" id="37862"/>
    <lineage>
        <taxon>Eukaryota</taxon>
        <taxon>Metazoa</taxon>
        <taxon>Ecdysozoa</taxon>
        <taxon>Nematoda</taxon>
        <taxon>Chromadorea</taxon>
        <taxon>Rhabditida</taxon>
        <taxon>Rhabditina</taxon>
        <taxon>Rhabditomorpha</taxon>
        <taxon>Strongyloidea</taxon>
        <taxon>Heterorhabditidae</taxon>
        <taxon>Heterorhabditis</taxon>
    </lineage>
</organism>
<name>A0A1I7XQX7_HETBA</name>
<protein>
    <submittedName>
        <fullName evidence="4">GLOBIN domain-containing protein</fullName>
    </submittedName>
</protein>
<feature type="transmembrane region" description="Helical" evidence="2">
    <location>
        <begin position="12"/>
        <end position="32"/>
    </location>
</feature>
<reference evidence="4" key="1">
    <citation type="submission" date="2016-11" db="UniProtKB">
        <authorList>
            <consortium name="WormBaseParasite"/>
        </authorList>
    </citation>
    <scope>IDENTIFICATION</scope>
</reference>
<evidence type="ECO:0000313" key="4">
    <source>
        <dbReference type="WBParaSite" id="Hba_20200"/>
    </source>
</evidence>
<dbReference type="AlphaFoldDB" id="A0A1I7XQX7"/>
<sequence length="281" mass="32821">MTVGLSQEVVSIGVIALVCVSLSIFCLLVWLFRCRRDQLRHKEEKGDRQKDINSFQEYSMFYRKKQGTPFSKRRVGDKTKEPKKAGSIEDDKKIERTDSKKEKKLSTKDARPDETMGQYENRMRGYNAAPQLERIKEENSPKRFETISNMTTSEETLQRNDSKKTLEEFMDSEILHPQLLSEFISAVRIHNELYDGEASSKEVEKAWTTVAGLFDITEAMLQWEELVRLHRYMHIGLPDSAFKVLPRPEDIRWQDASREVALFLSQFIKNEMNFLLKDQIA</sequence>
<evidence type="ECO:0000313" key="3">
    <source>
        <dbReference type="Proteomes" id="UP000095283"/>
    </source>
</evidence>
<keyword evidence="2" id="KW-0812">Transmembrane</keyword>
<evidence type="ECO:0000256" key="2">
    <source>
        <dbReference type="SAM" id="Phobius"/>
    </source>
</evidence>
<evidence type="ECO:0000256" key="1">
    <source>
        <dbReference type="SAM" id="MobiDB-lite"/>
    </source>
</evidence>
<keyword evidence="3" id="KW-1185">Reference proteome</keyword>
<proteinExistence type="predicted"/>
<accession>A0A1I7XQX7</accession>
<keyword evidence="2" id="KW-1133">Transmembrane helix</keyword>
<feature type="region of interest" description="Disordered" evidence="1">
    <location>
        <begin position="69"/>
        <end position="113"/>
    </location>
</feature>